<keyword evidence="1" id="KW-0687">Ribonucleoprotein</keyword>
<evidence type="ECO:0000313" key="1">
    <source>
        <dbReference type="EMBL" id="RQT06856.1"/>
    </source>
</evidence>
<dbReference type="Proteomes" id="UP000277921">
    <property type="component" value="Unassembled WGS sequence"/>
</dbReference>
<organism evidence="1 2">
    <name type="scientific">Burkholderia contaminans</name>
    <dbReference type="NCBI Taxonomy" id="488447"/>
    <lineage>
        <taxon>Bacteria</taxon>
        <taxon>Pseudomonadati</taxon>
        <taxon>Pseudomonadota</taxon>
        <taxon>Betaproteobacteria</taxon>
        <taxon>Burkholderiales</taxon>
        <taxon>Burkholderiaceae</taxon>
        <taxon>Burkholderia</taxon>
        <taxon>Burkholderia cepacia complex</taxon>
    </lineage>
</organism>
<proteinExistence type="predicted"/>
<reference evidence="1 2" key="1">
    <citation type="submission" date="2018-08" db="EMBL/GenBank/DDBJ databases">
        <title>Comparative analysis of Burkholderia isolates from Puerto Rico.</title>
        <authorList>
            <person name="Hall C."/>
            <person name="Sahl J."/>
            <person name="Wagner D."/>
        </authorList>
    </citation>
    <scope>NUCLEOTIDE SEQUENCE [LARGE SCALE GENOMIC DNA]</scope>
    <source>
        <strain evidence="1 2">Bp9025</strain>
    </source>
</reference>
<accession>A0A3N8PJ72</accession>
<dbReference type="GO" id="GO:0005840">
    <property type="term" value="C:ribosome"/>
    <property type="evidence" value="ECO:0007669"/>
    <property type="project" value="UniProtKB-KW"/>
</dbReference>
<evidence type="ECO:0000313" key="2">
    <source>
        <dbReference type="Proteomes" id="UP000277921"/>
    </source>
</evidence>
<comment type="caution">
    <text evidence="1">The sequence shown here is derived from an EMBL/GenBank/DDBJ whole genome shotgun (WGS) entry which is preliminary data.</text>
</comment>
<gene>
    <name evidence="1" type="ORF">DF051_32975</name>
</gene>
<protein>
    <submittedName>
        <fullName evidence="1">50S ribosomal protein L40</fullName>
    </submittedName>
</protein>
<dbReference type="AlphaFoldDB" id="A0A3N8PJ72"/>
<keyword evidence="1" id="KW-0689">Ribosomal protein</keyword>
<name>A0A3N8PJ72_9BURK</name>
<dbReference type="EMBL" id="QTQV01000028">
    <property type="protein sequence ID" value="RQT06856.1"/>
    <property type="molecule type" value="Genomic_DNA"/>
</dbReference>
<sequence>MQVRIIRIAIKCCASYQNPSTAQQFHAAYKGIRPRQRRPAGSCAAPDLT</sequence>